<keyword evidence="2 5" id="KW-0812">Transmembrane</keyword>
<evidence type="ECO:0000256" key="2">
    <source>
        <dbReference type="ARBA" id="ARBA00022692"/>
    </source>
</evidence>
<evidence type="ECO:0000256" key="5">
    <source>
        <dbReference type="SAM" id="Phobius"/>
    </source>
</evidence>
<comment type="subcellular location">
    <subcellularLocation>
        <location evidence="1">Membrane</location>
        <topology evidence="1">Multi-pass membrane protein</topology>
    </subcellularLocation>
</comment>
<proteinExistence type="predicted"/>
<feature type="transmembrane region" description="Helical" evidence="5">
    <location>
        <begin position="171"/>
        <end position="188"/>
    </location>
</feature>
<dbReference type="HOGENOM" id="CLU_705806_0_0_9"/>
<dbReference type="KEGG" id="stl:stu1095"/>
<evidence type="ECO:0000256" key="3">
    <source>
        <dbReference type="ARBA" id="ARBA00022989"/>
    </source>
</evidence>
<protein>
    <submittedName>
        <fullName evidence="7">Exopolysaccharide biosynthesis protein, putative</fullName>
    </submittedName>
</protein>
<feature type="transmembrane region" description="Helical" evidence="5">
    <location>
        <begin position="308"/>
        <end position="331"/>
    </location>
</feature>
<dbReference type="Proteomes" id="UP000001170">
    <property type="component" value="Chromosome"/>
</dbReference>
<keyword evidence="3 5" id="KW-1133">Transmembrane helix</keyword>
<dbReference type="GO" id="GO:0016020">
    <property type="term" value="C:membrane"/>
    <property type="evidence" value="ECO:0007669"/>
    <property type="project" value="UniProtKB-SubCell"/>
</dbReference>
<feature type="transmembrane region" description="Helical" evidence="5">
    <location>
        <begin position="110"/>
        <end position="127"/>
    </location>
</feature>
<dbReference type="PATRIC" id="fig|264199.4.peg.1072"/>
<feature type="transmembrane region" description="Helical" evidence="5">
    <location>
        <begin position="30"/>
        <end position="49"/>
    </location>
</feature>
<organism evidence="7 8">
    <name type="scientific">Streptococcus thermophilus (strain ATCC BAA-250 / LMG 18311)</name>
    <dbReference type="NCBI Taxonomy" id="264199"/>
    <lineage>
        <taxon>Bacteria</taxon>
        <taxon>Bacillati</taxon>
        <taxon>Bacillota</taxon>
        <taxon>Bacilli</taxon>
        <taxon>Lactobacillales</taxon>
        <taxon>Streptococcaceae</taxon>
        <taxon>Streptococcus</taxon>
    </lineage>
</organism>
<dbReference type="PANTHER" id="PTHR37422">
    <property type="entry name" value="TEICHURONIC ACID BIOSYNTHESIS PROTEIN TUAE"/>
    <property type="match status" value="1"/>
</dbReference>
<feature type="transmembrane region" description="Helical" evidence="5">
    <location>
        <begin position="216"/>
        <end position="234"/>
    </location>
</feature>
<name>Q5M4A2_STRT2</name>
<dbReference type="PANTHER" id="PTHR37422:SF13">
    <property type="entry name" value="LIPOPOLYSACCHARIDE BIOSYNTHESIS PROTEIN PA4999-RELATED"/>
    <property type="match status" value="1"/>
</dbReference>
<evidence type="ECO:0000256" key="4">
    <source>
        <dbReference type="ARBA" id="ARBA00023136"/>
    </source>
</evidence>
<feature type="transmembrane region" description="Helical" evidence="5">
    <location>
        <begin position="194"/>
        <end position="209"/>
    </location>
</feature>
<keyword evidence="4 5" id="KW-0472">Membrane</keyword>
<keyword evidence="8" id="KW-1185">Reference proteome</keyword>
<feature type="transmembrane region" description="Helical" evidence="5">
    <location>
        <begin position="343"/>
        <end position="363"/>
    </location>
</feature>
<dbReference type="InterPro" id="IPR051533">
    <property type="entry name" value="WaaL-like"/>
</dbReference>
<dbReference type="eggNOG" id="COG3307">
    <property type="taxonomic scope" value="Bacteria"/>
</dbReference>
<feature type="domain" description="O-antigen ligase-related" evidence="6">
    <location>
        <begin position="178"/>
        <end position="320"/>
    </location>
</feature>
<accession>Q5M4A2</accession>
<dbReference type="RefSeq" id="WP_011226032.1">
    <property type="nucleotide sequence ID" value="NC_006448.1"/>
</dbReference>
<dbReference type="Pfam" id="PF04932">
    <property type="entry name" value="Wzy_C"/>
    <property type="match status" value="1"/>
</dbReference>
<feature type="transmembrane region" description="Helical" evidence="5">
    <location>
        <begin position="56"/>
        <end position="76"/>
    </location>
</feature>
<feature type="transmembrane region" description="Helical" evidence="5">
    <location>
        <begin position="7"/>
        <end position="24"/>
    </location>
</feature>
<evidence type="ECO:0000259" key="6">
    <source>
        <dbReference type="Pfam" id="PF04932"/>
    </source>
</evidence>
<gene>
    <name evidence="7" type="primary">eps13</name>
    <name evidence="7" type="ordered locus">stu1095</name>
</gene>
<dbReference type="EMBL" id="CP000023">
    <property type="protein sequence ID" value="AAV60734.1"/>
    <property type="molecule type" value="Genomic_DNA"/>
</dbReference>
<feature type="transmembrane region" description="Helical" evidence="5">
    <location>
        <begin position="82"/>
        <end position="101"/>
    </location>
</feature>
<dbReference type="InterPro" id="IPR007016">
    <property type="entry name" value="O-antigen_ligase-rel_domated"/>
</dbReference>
<evidence type="ECO:0000256" key="1">
    <source>
        <dbReference type="ARBA" id="ARBA00004141"/>
    </source>
</evidence>
<feature type="transmembrane region" description="Helical" evidence="5">
    <location>
        <begin position="147"/>
        <end position="164"/>
    </location>
</feature>
<sequence>MSFKISTSFYSFLSIIYFIGFMIVENGTFFSSTSKIILAFFVFLGLLNYKRVFNSYVLWISCYTIFVVLSIYWASYVDFARQSALTVVYTSICSLIFPILISNDDQEINFIYKLIIVLPIMYFVYYIVNNEVQNFFDLRQNATNQGYNNIGLYAAYSFIFIKIYQFNQGRTSVLYHILIVIDFVLIAISQSRKAIIYVVLFVILSYILESKNILRTLTRLVISTGLIVLLYFFFRSGLAGSLMQNLILSIEGSGTDSSYIGRVNQLDISMRLFNQNRFLGIGIGGIEYVSRFIEGQRAPIVDNDYLDVLADLGLCGFLIYYGFHCYLFRLYFKYKSIWNRKNLMFFVLLVILFIQGFLIREYFNNYYIPLLLYLIYFDTKQLKIKGIQFKC</sequence>
<reference evidence="7 8" key="1">
    <citation type="journal article" date="2004" name="Nat. Biotechnol.">
        <title>Complete sequence and comparative genome analysis of the dairy bacterium Streptococcus thermophilus.</title>
        <authorList>
            <person name="Bolotin A."/>
            <person name="Quinquis B."/>
            <person name="Renault P."/>
            <person name="Sorokin A."/>
            <person name="Ehrlich S.D."/>
            <person name="Kulakauskas S."/>
            <person name="Lapidus A."/>
            <person name="Goltsman E."/>
            <person name="Mazur M."/>
            <person name="Pusch G.D."/>
            <person name="Fonstein M."/>
            <person name="Overbeek R."/>
            <person name="Kyprides N."/>
            <person name="Purnelle B."/>
            <person name="Prozzi D."/>
            <person name="Ngui K."/>
            <person name="Masuy D."/>
            <person name="Hancy F."/>
            <person name="Burteau S."/>
            <person name="Boutry M."/>
            <person name="Delcour J."/>
            <person name="Goffeau A."/>
            <person name="Hols P."/>
        </authorList>
    </citation>
    <scope>NUCLEOTIDE SEQUENCE [LARGE SCALE GENOMIC DNA]</scope>
    <source>
        <strain evidence="8">ATCC BAA-250 / LMG 18311</strain>
    </source>
</reference>
<evidence type="ECO:0000313" key="7">
    <source>
        <dbReference type="EMBL" id="AAV60734.1"/>
    </source>
</evidence>
<dbReference type="AlphaFoldDB" id="Q5M4A2"/>
<evidence type="ECO:0000313" key="8">
    <source>
        <dbReference type="Proteomes" id="UP000001170"/>
    </source>
</evidence>